<dbReference type="InterPro" id="IPR027417">
    <property type="entry name" value="P-loop_NTPase"/>
</dbReference>
<name>A0A2M8LGY8_9BACT</name>
<dbReference type="GO" id="GO:0016020">
    <property type="term" value="C:membrane"/>
    <property type="evidence" value="ECO:0007669"/>
    <property type="project" value="InterPro"/>
</dbReference>
<feature type="transmembrane region" description="Helical" evidence="1">
    <location>
        <begin position="23"/>
        <end position="50"/>
    </location>
</feature>
<dbReference type="Pfam" id="PF26449">
    <property type="entry name" value="DUF8128"/>
    <property type="match status" value="1"/>
</dbReference>
<dbReference type="PANTHER" id="PTHR30121">
    <property type="entry name" value="UNCHARACTERIZED PROTEIN YJGR-RELATED"/>
    <property type="match status" value="1"/>
</dbReference>
<accession>A0A2M8LGY8</accession>
<dbReference type="InterPro" id="IPR051162">
    <property type="entry name" value="T4SS_component"/>
</dbReference>
<dbReference type="EMBL" id="PFEU01000016">
    <property type="protein sequence ID" value="PJE76685.1"/>
    <property type="molecule type" value="Genomic_DNA"/>
</dbReference>
<feature type="domain" description="DUF8128" evidence="2">
    <location>
        <begin position="89"/>
        <end position="391"/>
    </location>
</feature>
<evidence type="ECO:0000313" key="3">
    <source>
        <dbReference type="EMBL" id="PJE76685.1"/>
    </source>
</evidence>
<evidence type="ECO:0000313" key="4">
    <source>
        <dbReference type="Proteomes" id="UP000231436"/>
    </source>
</evidence>
<dbReference type="Proteomes" id="UP000231436">
    <property type="component" value="Unassembled WGS sequence"/>
</dbReference>
<keyword evidence="1" id="KW-1133">Transmembrane helix</keyword>
<dbReference type="Gene3D" id="3.40.50.300">
    <property type="entry name" value="P-loop containing nucleotide triphosphate hydrolases"/>
    <property type="match status" value="2"/>
</dbReference>
<sequence>MYLFQFGFQADPQPVSVSAQGDLFIATIILWAILGLAIFVGLLFVVRFFLRRLSLAKQATFRRVTLLITLPKFRREEDSERGPSKDQIQEGIASAETFFSSVGGLTAQRGIMAWLLGRRDEFSFEIVVEKKLIKFFMTVPVELREFLEQQLSAAYPDAYIEEVEDYNIFQPDGVILGSHLVYRRESAFPVKTYTELEKDPLNAITNVLSKIPEGDGAAFQFLVRSAHAKWRKKGIKIASNMQQGMKLDEAMKGKKKGKGGWAELAGFGGEKPQEPEKDYRLSPLEDQIVKGLETKASKAGMDVCIRLIASSKSPVNAQTLLQNMLNAFAQYNIYEYGNSFVKVVPRGKKKIIKNFIYRGFDEANTIVMNAEEMASLWHLPLPWTETPNIKWLGSRKGPAPSGVPGPDEGDIELGYNTFRGIKTPIWMKSEDRTRHMYLIGKSGSGKSQTMAKYIIEDIRAGHGVAVVEPHGDLIEQVLGNIPKDRVDDVIVFNPSDLERPMGLNMLEAPNEAMKDFAVQEMISIFYKLFPPEMIGPMFEHQMRNFMLTLMSDLDNPGTIAEIPRMVTDQEFQNMWRAKLKDPVVRSFWEDEIDNTSDYHKSEMMGYLVSKVGRFVENEMMRNIIGQSKSSFNFRDVMDNKKILLVNLSKGKTGDVNAELLGLVIVSKLQMAALTRADMPEEDRHDFYLYIDEFQNFITDSIATILSEARKYRLNLIIAHQYVGQLVKNGDTKIKDAVFGNVGTMYVARIGPEDSDIFQKIFAPEFTPYDLINSDKYTWYVKMIADNSQLKPFTMNINIVGNGDRELANAIKELSRLKYGRDRAIVEADIMERTTVKKGGGAVPALPEASEF</sequence>
<dbReference type="CDD" id="cd01127">
    <property type="entry name" value="TrwB_TraG_TraD_VirD4"/>
    <property type="match status" value="1"/>
</dbReference>
<protein>
    <recommendedName>
        <fullName evidence="2">DUF8128 domain-containing protein</fullName>
    </recommendedName>
</protein>
<dbReference type="AlphaFoldDB" id="A0A2M8LGY8"/>
<dbReference type="InterPro" id="IPR058441">
    <property type="entry name" value="DUF8128"/>
</dbReference>
<gene>
    <name evidence="3" type="ORF">COV05_03330</name>
</gene>
<reference evidence="4" key="1">
    <citation type="submission" date="2017-09" db="EMBL/GenBank/DDBJ databases">
        <title>Depth-based differentiation of microbial function through sediment-hosted aquifers and enrichment of novel symbionts in the deep terrestrial subsurface.</title>
        <authorList>
            <person name="Probst A.J."/>
            <person name="Ladd B."/>
            <person name="Jarett J.K."/>
            <person name="Geller-Mcgrath D.E."/>
            <person name="Sieber C.M.K."/>
            <person name="Emerson J.B."/>
            <person name="Anantharaman K."/>
            <person name="Thomas B.C."/>
            <person name="Malmstrom R."/>
            <person name="Stieglmeier M."/>
            <person name="Klingl A."/>
            <person name="Woyke T."/>
            <person name="Ryan C.M."/>
            <person name="Banfield J.F."/>
        </authorList>
    </citation>
    <scope>NUCLEOTIDE SEQUENCE [LARGE SCALE GENOMIC DNA]</scope>
</reference>
<dbReference type="SUPFAM" id="SSF52540">
    <property type="entry name" value="P-loop containing nucleoside triphosphate hydrolases"/>
    <property type="match status" value="1"/>
</dbReference>
<keyword evidence="1" id="KW-0472">Membrane</keyword>
<proteinExistence type="predicted"/>
<organism evidence="3 4">
    <name type="scientific">Candidatus Uhrbacteria bacterium CG10_big_fil_rev_8_21_14_0_10_48_16</name>
    <dbReference type="NCBI Taxonomy" id="1975038"/>
    <lineage>
        <taxon>Bacteria</taxon>
        <taxon>Candidatus Uhriibacteriota</taxon>
    </lineage>
</organism>
<dbReference type="PANTHER" id="PTHR30121:SF11">
    <property type="entry name" value="AAA+ ATPASE DOMAIN-CONTAINING PROTEIN"/>
    <property type="match status" value="1"/>
</dbReference>
<evidence type="ECO:0000256" key="1">
    <source>
        <dbReference type="SAM" id="Phobius"/>
    </source>
</evidence>
<evidence type="ECO:0000259" key="2">
    <source>
        <dbReference type="Pfam" id="PF26449"/>
    </source>
</evidence>
<dbReference type="Pfam" id="PF02534">
    <property type="entry name" value="T4SS-DNA_transf"/>
    <property type="match status" value="1"/>
</dbReference>
<dbReference type="InterPro" id="IPR003688">
    <property type="entry name" value="TraG/VirD4"/>
</dbReference>
<keyword evidence="1" id="KW-0812">Transmembrane</keyword>
<comment type="caution">
    <text evidence="3">The sequence shown here is derived from an EMBL/GenBank/DDBJ whole genome shotgun (WGS) entry which is preliminary data.</text>
</comment>